<reference evidence="2" key="1">
    <citation type="submission" date="2015-07" db="EMBL/GenBank/DDBJ databases">
        <title>Adaptation to a free-living lifestyle via gene acquisitions in the diplomonad Trepomonas sp. PC1.</title>
        <authorList>
            <person name="Xu F."/>
            <person name="Jerlstrom-Hultqvist J."/>
            <person name="Kolisko M."/>
            <person name="Simpson A.G.B."/>
            <person name="Roger A.J."/>
            <person name="Svard S.G."/>
            <person name="Andersson J.O."/>
        </authorList>
    </citation>
    <scope>NUCLEOTIDE SEQUENCE</scope>
    <source>
        <strain evidence="2">PC1</strain>
    </source>
</reference>
<keyword evidence="1" id="KW-1133">Transmembrane helix</keyword>
<evidence type="ECO:0000313" key="2">
    <source>
        <dbReference type="EMBL" id="JAP92346.1"/>
    </source>
</evidence>
<protein>
    <submittedName>
        <fullName evidence="2">Major facilitator superfamily protein</fullName>
    </submittedName>
</protein>
<evidence type="ECO:0000256" key="1">
    <source>
        <dbReference type="SAM" id="Phobius"/>
    </source>
</evidence>
<gene>
    <name evidence="2" type="ORF">TPC1_15744</name>
</gene>
<sequence length="266" mass="29424">FKQSKPQDIKINFLGTAIISGSLLSFILSMVTFGGNFLTFYEGGLMMALFMVLIMLFFVYNFRLAKQQIFCKEVFTPQYIKCYLSNLLVAAAGTMDKFVEPYQMVAFQTFEKQTVSMVVSVAFLSSFLVGPITMKMTRKLYLRTCALIFQGIMLLTTVLNGSQLMWFPTGIVTIVELVIHSGCQIGCIVLANQMLYGSSPRRLAPQIAVVNNIISNLQVMLAYSIASNIQKAVAAPETYTYASFAVVIFVSGVLIAIAMLFIQSVG</sequence>
<feature type="transmembrane region" description="Helical" evidence="1">
    <location>
        <begin position="203"/>
        <end position="226"/>
    </location>
</feature>
<feature type="transmembrane region" description="Helical" evidence="1">
    <location>
        <begin position="45"/>
        <end position="62"/>
    </location>
</feature>
<dbReference type="InterPro" id="IPR036259">
    <property type="entry name" value="MFS_trans_sf"/>
</dbReference>
<feature type="transmembrane region" description="Helical" evidence="1">
    <location>
        <begin position="74"/>
        <end position="95"/>
    </location>
</feature>
<organism evidence="2">
    <name type="scientific">Trepomonas sp. PC1</name>
    <dbReference type="NCBI Taxonomy" id="1076344"/>
    <lineage>
        <taxon>Eukaryota</taxon>
        <taxon>Metamonada</taxon>
        <taxon>Diplomonadida</taxon>
        <taxon>Hexamitidae</taxon>
        <taxon>Hexamitinae</taxon>
        <taxon>Trepomonas</taxon>
    </lineage>
</organism>
<feature type="transmembrane region" description="Helical" evidence="1">
    <location>
        <begin position="140"/>
        <end position="159"/>
    </location>
</feature>
<feature type="non-terminal residue" evidence="2">
    <location>
        <position position="1"/>
    </location>
</feature>
<feature type="transmembrane region" description="Helical" evidence="1">
    <location>
        <begin position="115"/>
        <end position="133"/>
    </location>
</feature>
<feature type="non-terminal residue" evidence="2">
    <location>
        <position position="266"/>
    </location>
</feature>
<dbReference type="AlphaFoldDB" id="A0A146KA13"/>
<feature type="transmembrane region" description="Helical" evidence="1">
    <location>
        <begin position="12"/>
        <end position="33"/>
    </location>
</feature>
<accession>A0A146KA13</accession>
<keyword evidence="1" id="KW-0812">Transmembrane</keyword>
<dbReference type="EMBL" id="GDID01004260">
    <property type="protein sequence ID" value="JAP92346.1"/>
    <property type="molecule type" value="Transcribed_RNA"/>
</dbReference>
<feature type="transmembrane region" description="Helical" evidence="1">
    <location>
        <begin position="238"/>
        <end position="262"/>
    </location>
</feature>
<dbReference type="SUPFAM" id="SSF103473">
    <property type="entry name" value="MFS general substrate transporter"/>
    <property type="match status" value="1"/>
</dbReference>
<name>A0A146KA13_9EUKA</name>
<keyword evidence="1" id="KW-0472">Membrane</keyword>
<proteinExistence type="predicted"/>
<feature type="transmembrane region" description="Helical" evidence="1">
    <location>
        <begin position="165"/>
        <end position="191"/>
    </location>
</feature>